<reference evidence="1" key="1">
    <citation type="submission" date="2023-03" db="EMBL/GenBank/DDBJ databases">
        <title>Electrophorus voltai genome.</title>
        <authorList>
            <person name="Bian C."/>
        </authorList>
    </citation>
    <scope>NUCLEOTIDE SEQUENCE</scope>
    <source>
        <strain evidence="1">CB-2022</strain>
        <tissue evidence="1">Muscle</tissue>
    </source>
</reference>
<dbReference type="AlphaFoldDB" id="A0AAD8YZK1"/>
<organism evidence="1 2">
    <name type="scientific">Electrophorus voltai</name>
    <dbReference type="NCBI Taxonomy" id="2609070"/>
    <lineage>
        <taxon>Eukaryota</taxon>
        <taxon>Metazoa</taxon>
        <taxon>Chordata</taxon>
        <taxon>Craniata</taxon>
        <taxon>Vertebrata</taxon>
        <taxon>Euteleostomi</taxon>
        <taxon>Actinopterygii</taxon>
        <taxon>Neopterygii</taxon>
        <taxon>Teleostei</taxon>
        <taxon>Ostariophysi</taxon>
        <taxon>Gymnotiformes</taxon>
        <taxon>Gymnotoidei</taxon>
        <taxon>Gymnotidae</taxon>
        <taxon>Electrophorus</taxon>
    </lineage>
</organism>
<evidence type="ECO:0000313" key="2">
    <source>
        <dbReference type="Proteomes" id="UP001239994"/>
    </source>
</evidence>
<dbReference type="InterPro" id="IPR043502">
    <property type="entry name" value="DNA/RNA_pol_sf"/>
</dbReference>
<dbReference type="Proteomes" id="UP001239994">
    <property type="component" value="Unassembled WGS sequence"/>
</dbReference>
<name>A0AAD8YZK1_9TELE</name>
<comment type="caution">
    <text evidence="1">The sequence shown here is derived from an EMBL/GenBank/DDBJ whole genome shotgun (WGS) entry which is preliminary data.</text>
</comment>
<dbReference type="SUPFAM" id="SSF56672">
    <property type="entry name" value="DNA/RNA polymerases"/>
    <property type="match status" value="1"/>
</dbReference>
<proteinExistence type="predicted"/>
<protein>
    <submittedName>
        <fullName evidence="1">Uncharacterized protein</fullName>
    </submittedName>
</protein>
<dbReference type="PANTHER" id="PTHR24559:SF440">
    <property type="entry name" value="RIBONUCLEASE H"/>
    <property type="match status" value="1"/>
</dbReference>
<sequence length="459" mass="51010">MVIKRKSTLVLPLDARDSLRNYSCLKIPLSTSTSLTPTCHTLYLFKREEKENKMDKCEGRMEKNVKSDKALDLLKKYCQTWALDLLEQYCQTWALDLLEQYCQTWALDLLEKYCQTWALDLLEKYCQTWALDLLEQYCQIWALDLLEQYCQTWALDLLEQYCQTWALDLLPVFPCPTSAAVIRVYPPIGDVPARATHTHIPIVHTLIGIPIDLPWLCMHNPQATSTESPEAEKQFPVHLEYKDLEQVFSPSKATQLPPHRDWDCALTLKEGAVQPPVPNLSTLAGGGAAALEQLRGAQYFTKLILYSAYNLIQVKEGDEWKTAFSTSKGHYEYLSVPGGLGRVQPRGTLLGPGLPDLGPQPHCLIPKAAPAEVCPKSAGPAVCQGSVRVFGGEHTSTGPGSYHLPPPLAITCLLTGPTCVSLTLCTIYTPTGAEGQRCTLVAKTTLVYWCNAAPILETT</sequence>
<dbReference type="InterPro" id="IPR053134">
    <property type="entry name" value="RNA-dir_DNA_polymerase"/>
</dbReference>
<evidence type="ECO:0000313" key="1">
    <source>
        <dbReference type="EMBL" id="KAK1788724.1"/>
    </source>
</evidence>
<keyword evidence="2" id="KW-1185">Reference proteome</keyword>
<accession>A0AAD8YZK1</accession>
<gene>
    <name evidence="1" type="ORF">P4O66_002542</name>
</gene>
<dbReference type="PANTHER" id="PTHR24559">
    <property type="entry name" value="TRANSPOSON TY3-I GAG-POL POLYPROTEIN"/>
    <property type="match status" value="1"/>
</dbReference>
<dbReference type="EMBL" id="JAROKS010000022">
    <property type="protein sequence ID" value="KAK1788724.1"/>
    <property type="molecule type" value="Genomic_DNA"/>
</dbReference>